<accession>A0ABR4LE40</accession>
<evidence type="ECO:0000313" key="2">
    <source>
        <dbReference type="EMBL" id="KAL2862804.1"/>
    </source>
</evidence>
<evidence type="ECO:0000313" key="3">
    <source>
        <dbReference type="Proteomes" id="UP001610432"/>
    </source>
</evidence>
<dbReference type="InterPro" id="IPR050317">
    <property type="entry name" value="Plant_Fungal_Acyltransferase"/>
</dbReference>
<dbReference type="Gene3D" id="3.30.559.10">
    <property type="entry name" value="Chloramphenicol acetyltransferase-like domain"/>
    <property type="match status" value="2"/>
</dbReference>
<dbReference type="EMBL" id="JBFXLQ010000061">
    <property type="protein sequence ID" value="KAL2862804.1"/>
    <property type="molecule type" value="Genomic_DNA"/>
</dbReference>
<protein>
    <submittedName>
        <fullName evidence="2">Uncharacterized protein</fullName>
    </submittedName>
</protein>
<comment type="caution">
    <text evidence="2">The sequence shown here is derived from an EMBL/GenBank/DDBJ whole genome shotgun (WGS) entry which is preliminary data.</text>
</comment>
<dbReference type="PANTHER" id="PTHR31642">
    <property type="entry name" value="TRICHOTHECENE 3-O-ACETYLTRANSFERASE"/>
    <property type="match status" value="1"/>
</dbReference>
<dbReference type="PANTHER" id="PTHR31642:SF310">
    <property type="entry name" value="FATTY ALCOHOL:CAFFEOYL-COA ACYLTRANSFERASE"/>
    <property type="match status" value="1"/>
</dbReference>
<reference evidence="2 3" key="1">
    <citation type="submission" date="2024-07" db="EMBL/GenBank/DDBJ databases">
        <title>Section-level genome sequencing and comparative genomics of Aspergillus sections Usti and Cavernicolus.</title>
        <authorList>
            <consortium name="Lawrence Berkeley National Laboratory"/>
            <person name="Nybo J.L."/>
            <person name="Vesth T.C."/>
            <person name="Theobald S."/>
            <person name="Frisvad J.C."/>
            <person name="Larsen T.O."/>
            <person name="Kjaerboelling I."/>
            <person name="Rothschild-Mancinelli K."/>
            <person name="Lyhne E.K."/>
            <person name="Kogle M.E."/>
            <person name="Barry K."/>
            <person name="Clum A."/>
            <person name="Na H."/>
            <person name="Ledsgaard L."/>
            <person name="Lin J."/>
            <person name="Lipzen A."/>
            <person name="Kuo A."/>
            <person name="Riley R."/>
            <person name="Mondo S."/>
            <person name="Labutti K."/>
            <person name="Haridas S."/>
            <person name="Pangalinan J."/>
            <person name="Salamov A.A."/>
            <person name="Simmons B.A."/>
            <person name="Magnuson J.K."/>
            <person name="Chen J."/>
            <person name="Drula E."/>
            <person name="Henrissat B."/>
            <person name="Wiebenga A."/>
            <person name="Lubbers R.J."/>
            <person name="Gomes A.C."/>
            <person name="Macurrencykelacurrency M.R."/>
            <person name="Stajich J."/>
            <person name="Grigoriev I.V."/>
            <person name="Mortensen U.H."/>
            <person name="De Vries R.P."/>
            <person name="Baker S.E."/>
            <person name="Andersen M.R."/>
        </authorList>
    </citation>
    <scope>NUCLEOTIDE SEQUENCE [LARGE SCALE GENOMIC DNA]</scope>
    <source>
        <strain evidence="2 3">CBS 449.75</strain>
    </source>
</reference>
<dbReference type="InterPro" id="IPR023213">
    <property type="entry name" value="CAT-like_dom_sf"/>
</dbReference>
<dbReference type="GeneID" id="98145353"/>
<organism evidence="2 3">
    <name type="scientific">Aspergillus lucknowensis</name>
    <dbReference type="NCBI Taxonomy" id="176173"/>
    <lineage>
        <taxon>Eukaryota</taxon>
        <taxon>Fungi</taxon>
        <taxon>Dikarya</taxon>
        <taxon>Ascomycota</taxon>
        <taxon>Pezizomycotina</taxon>
        <taxon>Eurotiomycetes</taxon>
        <taxon>Eurotiomycetidae</taxon>
        <taxon>Eurotiales</taxon>
        <taxon>Aspergillaceae</taxon>
        <taxon>Aspergillus</taxon>
        <taxon>Aspergillus subgen. Nidulantes</taxon>
    </lineage>
</organism>
<keyword evidence="3" id="KW-1185">Reference proteome</keyword>
<dbReference type="Pfam" id="PF02458">
    <property type="entry name" value="Transferase"/>
    <property type="match status" value="1"/>
</dbReference>
<keyword evidence="1" id="KW-0808">Transferase</keyword>
<dbReference type="Proteomes" id="UP001610432">
    <property type="component" value="Unassembled WGS sequence"/>
</dbReference>
<name>A0ABR4LE40_9EURO</name>
<evidence type="ECO:0000256" key="1">
    <source>
        <dbReference type="ARBA" id="ARBA00022679"/>
    </source>
</evidence>
<sequence length="468" mass="51442">MTPAFQSYTLTSLDHLIQPIYLAGSSRFDLKGKDKTEVLNRLKTASDRLLVHLPFLGGFVVPAPPVDGKINAYEVRNCEDNGDPFLVVEEHPASTPLLLNGRLNPDFLPHAPAYQPQDPCPVLRNKANIVGDALFLVQYFHHTVMDGLGGSVMCRTLAQLCRNPDTPANELPTSVEAQKRMRQHLLKLESATPSPLRWDPKPLELTPLDLSDPRNTTWNCRYQVRVEKVEILRAACLMVRQAAQAGSAKGGGDVYLSPSLIVGAVFGLCSYRARQAARIHDGREPNIVVAVNLRKQLGLPSTYMGNALVVVQCPLDAQIIPDGNTSISHAPSGVHVKDLNQVCNIALYILKEIKAYTPDYVAGMLATLGALTDRTLVGLPWSGLAFSDTHKMPQYDDYGPLGEVQDFFIPGNAISGACWMLATKPLPGKKSLDWYELQIALESAAMQELERDRLFQWLIDAGTSKSKL</sequence>
<gene>
    <name evidence="2" type="ORF">BJX67DRAFT_365538</name>
</gene>
<dbReference type="RefSeq" id="XP_070881783.1">
    <property type="nucleotide sequence ID" value="XM_071030281.1"/>
</dbReference>
<proteinExistence type="predicted"/>